<organism evidence="2">
    <name type="scientific">Cladocopium goreaui</name>
    <dbReference type="NCBI Taxonomy" id="2562237"/>
    <lineage>
        <taxon>Eukaryota</taxon>
        <taxon>Sar</taxon>
        <taxon>Alveolata</taxon>
        <taxon>Dinophyceae</taxon>
        <taxon>Suessiales</taxon>
        <taxon>Symbiodiniaceae</taxon>
        <taxon>Cladocopium</taxon>
    </lineage>
</organism>
<feature type="compositionally biased region" description="Basic and acidic residues" evidence="1">
    <location>
        <begin position="961"/>
        <end position="981"/>
    </location>
</feature>
<accession>A0A9P1CPY4</accession>
<feature type="compositionally biased region" description="Polar residues" evidence="1">
    <location>
        <begin position="168"/>
        <end position="188"/>
    </location>
</feature>
<keyword evidence="4" id="KW-1185">Reference proteome</keyword>
<dbReference type="Proteomes" id="UP001152797">
    <property type="component" value="Unassembled WGS sequence"/>
</dbReference>
<gene>
    <name evidence="2" type="ORF">C1SCF055_LOCUS22156</name>
</gene>
<evidence type="ECO:0000313" key="2">
    <source>
        <dbReference type="EMBL" id="CAI3995619.1"/>
    </source>
</evidence>
<feature type="region of interest" description="Disordered" evidence="1">
    <location>
        <begin position="161"/>
        <end position="188"/>
    </location>
</feature>
<dbReference type="EMBL" id="CAMXCT020002098">
    <property type="protein sequence ID" value="CAL1148994.1"/>
    <property type="molecule type" value="Genomic_DNA"/>
</dbReference>
<evidence type="ECO:0000313" key="4">
    <source>
        <dbReference type="Proteomes" id="UP001152797"/>
    </source>
</evidence>
<dbReference type="AlphaFoldDB" id="A0A9P1CPY4"/>
<reference evidence="3 4" key="2">
    <citation type="submission" date="2024-05" db="EMBL/GenBank/DDBJ databases">
        <authorList>
            <person name="Chen Y."/>
            <person name="Shah S."/>
            <person name="Dougan E. K."/>
            <person name="Thang M."/>
            <person name="Chan C."/>
        </authorList>
    </citation>
    <scope>NUCLEOTIDE SEQUENCE [LARGE SCALE GENOMIC DNA]</scope>
</reference>
<name>A0A9P1CPY4_9DINO</name>
<comment type="caution">
    <text evidence="2">The sequence shown here is derived from an EMBL/GenBank/DDBJ whole genome shotgun (WGS) entry which is preliminary data.</text>
</comment>
<proteinExistence type="predicted"/>
<evidence type="ECO:0000256" key="1">
    <source>
        <dbReference type="SAM" id="MobiDB-lite"/>
    </source>
</evidence>
<reference evidence="2" key="1">
    <citation type="submission" date="2022-10" db="EMBL/GenBank/DDBJ databases">
        <authorList>
            <person name="Chen Y."/>
            <person name="Dougan E. K."/>
            <person name="Chan C."/>
            <person name="Rhodes N."/>
            <person name="Thang M."/>
        </authorList>
    </citation>
    <scope>NUCLEOTIDE SEQUENCE</scope>
</reference>
<sequence>MPRATRKELVEELLMTFGETAPKQWSIMEIESRLLELKEANGMVTQKGKVRPPMRHAMIELNKASKKKADLVDYVNNKLMVKTRGTKTIQELQRLGTKKIYQTTAASPEDPVGFGEHCSLQYHELLAQHPQYASWVVKTATEGECDYRLARLANWLQSPEAQHPMPTYKQTSSGYKNTSTPASGSNGKTENMMMQMMQMMHALKEDVDNLKAERPHKKVEASSVSEMTESSTGSFVDSELWRGSWEALPEQKVRHLSHCSDRLISNAFEALLSHQRIELLEVACSADSVLSRTMQQKKGDEGVGICEQAIQGTKTLMNKIAEDDPEVTAAEALAEATRTFNSRELIRGYSPIQHALGCAPDATGRLFPCGPSECPELLVENASGEMDRQLQRMQSAEKAFLEWTASQRLQKAKNSKPRDVTNYEPGDLVYVWRKQVSGQAAIKGGSFVGPARILAVEQHRSPDGTHKQGSSIWCVRGRRLLKCSPEQLRRASEREVLLEELHAKQYDDWDFDRVAQQLGGNEFLDVSTEANRAIQESNFQAYAFYIFRGTRVTEEVFAATECTFWMDETAAVAVEVPMPDTRAGSERALRDLPSYFASSLKKRSAVEVCERHLSEEERQQFRSAKAVEVSNFIAAKAFEALPEKLRPAREQAVKMRWILTWKQKEDGSRKAKARAVLLGYQDPCYEQRATTSPTTTRQTRQLQMQLAASCRHKMRKGDVTGAFLQSRPYPDDLFCIPCPEICEKMGLPAESITKVKKACYGLVDESEKTQLRALLGGVSWHAQQVAPHFSAEVGLLLSEVNKSTTETIYKANRICRSPGAAEAAAANNGEDLLFFARFQLAEMMGAQVNVRDINSVVNQISGCLVTDSRNVYDKLETEVLSVKGAEKRTDLELLSLKSAQIRNAVEIRWVHSEAQLSNGLTKSNEHKQLHLFYRMGHKWRIVEDEERASARKRKLLGLEPLENRKSQGPEIKPETPWKPTE</sequence>
<feature type="region of interest" description="Disordered" evidence="1">
    <location>
        <begin position="958"/>
        <end position="981"/>
    </location>
</feature>
<evidence type="ECO:0000313" key="3">
    <source>
        <dbReference type="EMBL" id="CAL4782931.1"/>
    </source>
</evidence>
<dbReference type="EMBL" id="CAMXCT010002098">
    <property type="protein sequence ID" value="CAI3995619.1"/>
    <property type="molecule type" value="Genomic_DNA"/>
</dbReference>
<dbReference type="EMBL" id="CAMXCT030002098">
    <property type="protein sequence ID" value="CAL4782931.1"/>
    <property type="molecule type" value="Genomic_DNA"/>
</dbReference>
<dbReference type="OrthoDB" id="415236at2759"/>
<protein>
    <submittedName>
        <fullName evidence="3">Retrovirus-related Pol polyprotein from transposon RE1 (Retro element 1) (AtRE1)</fullName>
    </submittedName>
</protein>